<dbReference type="PANTHER" id="PTHR36435:SF1">
    <property type="entry name" value="CAAX AMINO TERMINAL PROTEASE FAMILY PROTEIN"/>
    <property type="match status" value="1"/>
</dbReference>
<feature type="transmembrane region" description="Helical" evidence="1">
    <location>
        <begin position="178"/>
        <end position="197"/>
    </location>
</feature>
<feature type="transmembrane region" description="Helical" evidence="1">
    <location>
        <begin position="227"/>
        <end position="247"/>
    </location>
</feature>
<dbReference type="PANTHER" id="PTHR36435">
    <property type="entry name" value="SLR1288 PROTEIN"/>
    <property type="match status" value="1"/>
</dbReference>
<evidence type="ECO:0000313" key="3">
    <source>
        <dbReference type="EMBL" id="MDW3125981.1"/>
    </source>
</evidence>
<dbReference type="RefSeq" id="WP_260847412.1">
    <property type="nucleotide sequence ID" value="NZ_CACRSV010000014.1"/>
</dbReference>
<proteinExistence type="predicted"/>
<reference evidence="3" key="1">
    <citation type="submission" date="2023-10" db="EMBL/GenBank/DDBJ databases">
        <title>Rapid discrimination of Bifidobacterium longum Subspecies based on MALDI-TOF MS and Machine Learning.</title>
        <authorList>
            <person name="Chen J."/>
        </authorList>
    </citation>
    <scope>NUCLEOTIDE SEQUENCE</scope>
    <source>
        <strain evidence="3">YGMCC0039</strain>
    </source>
</reference>
<evidence type="ECO:0000313" key="4">
    <source>
        <dbReference type="Proteomes" id="UP001277803"/>
    </source>
</evidence>
<protein>
    <submittedName>
        <fullName evidence="3">Type II CAAX endopeptidase family protein</fullName>
    </submittedName>
</protein>
<accession>A0AB35S8Y5</accession>
<dbReference type="GO" id="GO:0080120">
    <property type="term" value="P:CAAX-box protein maturation"/>
    <property type="evidence" value="ECO:0007669"/>
    <property type="project" value="UniProtKB-ARBA"/>
</dbReference>
<dbReference type="GO" id="GO:0004175">
    <property type="term" value="F:endopeptidase activity"/>
    <property type="evidence" value="ECO:0007669"/>
    <property type="project" value="UniProtKB-ARBA"/>
</dbReference>
<feature type="transmembrane region" description="Helical" evidence="1">
    <location>
        <begin position="130"/>
        <end position="158"/>
    </location>
</feature>
<dbReference type="InterPro" id="IPR052710">
    <property type="entry name" value="CAAX_protease"/>
</dbReference>
<sequence length="346" mass="37812">MPNAMPATMPAAMPVVVPIDPRRAWRTWRRKVVNRVMGLTLAYEGMMLLGAMVATIIVGVITASDLSGVQWDGIISLISVFVAFGFLLLMRHRDIFTREFWLGGQHRDSYGEPNQLGHISQYGGGRMQPLWALMFIVLGMGVQGIVMLVQVACSMLGIDLASPTSDSIAESSVTVSMWLYVGLVAPICEEVLFRGVLMKELKPLGKNFAIVTSAMVFGLFHDDVVQGTFAFLFGLILGFVAMEYSLVWSIALHIFNNAILSGAIDTLAGNYLDGNAYLIFSLSLSVIGVIGSIIIFVIYGKELRQYHRTNRSIPDTYFGWAAPTFIIFVVANAAFAIISFAGAMMG</sequence>
<feature type="domain" description="CAAX prenyl protease 2/Lysostaphin resistance protein A-like" evidence="2">
    <location>
        <begin position="174"/>
        <end position="259"/>
    </location>
</feature>
<dbReference type="EMBL" id="JAWLRA010000003">
    <property type="protein sequence ID" value="MDW3125981.1"/>
    <property type="molecule type" value="Genomic_DNA"/>
</dbReference>
<dbReference type="Pfam" id="PF02517">
    <property type="entry name" value="Rce1-like"/>
    <property type="match status" value="1"/>
</dbReference>
<feature type="transmembrane region" description="Helical" evidence="1">
    <location>
        <begin position="73"/>
        <end position="90"/>
    </location>
</feature>
<keyword evidence="1" id="KW-1133">Transmembrane helix</keyword>
<keyword evidence="1" id="KW-0472">Membrane</keyword>
<dbReference type="Proteomes" id="UP001277803">
    <property type="component" value="Unassembled WGS sequence"/>
</dbReference>
<gene>
    <name evidence="3" type="ORF">RS890_02420</name>
</gene>
<dbReference type="InterPro" id="IPR003675">
    <property type="entry name" value="Rce1/LyrA-like_dom"/>
</dbReference>
<name>A0AB35S8Y5_BIFLN</name>
<keyword evidence="1" id="KW-0812">Transmembrane</keyword>
<feature type="transmembrane region" description="Helical" evidence="1">
    <location>
        <begin position="278"/>
        <end position="299"/>
    </location>
</feature>
<dbReference type="AlphaFoldDB" id="A0AB35S8Y5"/>
<organism evidence="3 4">
    <name type="scientific">Bifidobacterium longum</name>
    <dbReference type="NCBI Taxonomy" id="216816"/>
    <lineage>
        <taxon>Bacteria</taxon>
        <taxon>Bacillati</taxon>
        <taxon>Actinomycetota</taxon>
        <taxon>Actinomycetes</taxon>
        <taxon>Bifidobacteriales</taxon>
        <taxon>Bifidobacteriaceae</taxon>
        <taxon>Bifidobacterium</taxon>
    </lineage>
</organism>
<feature type="transmembrane region" description="Helical" evidence="1">
    <location>
        <begin position="36"/>
        <end position="61"/>
    </location>
</feature>
<feature type="transmembrane region" description="Helical" evidence="1">
    <location>
        <begin position="320"/>
        <end position="345"/>
    </location>
</feature>
<evidence type="ECO:0000256" key="1">
    <source>
        <dbReference type="SAM" id="Phobius"/>
    </source>
</evidence>
<evidence type="ECO:0000259" key="2">
    <source>
        <dbReference type="Pfam" id="PF02517"/>
    </source>
</evidence>
<comment type="caution">
    <text evidence="3">The sequence shown here is derived from an EMBL/GenBank/DDBJ whole genome shotgun (WGS) entry which is preliminary data.</text>
</comment>